<proteinExistence type="predicted"/>
<dbReference type="AlphaFoldDB" id="A0A1W2H0R9"/>
<dbReference type="PANTHER" id="PTHR39200">
    <property type="entry name" value="HYPOTHETICAL EXPORTED PROTEIN"/>
    <property type="match status" value="1"/>
</dbReference>
<feature type="chain" id="PRO_5012213121" evidence="1">
    <location>
        <begin position="20"/>
        <end position="234"/>
    </location>
</feature>
<organism evidence="3 4">
    <name type="scientific">Aquiflexum balticum DSM 16537</name>
    <dbReference type="NCBI Taxonomy" id="758820"/>
    <lineage>
        <taxon>Bacteria</taxon>
        <taxon>Pseudomonadati</taxon>
        <taxon>Bacteroidota</taxon>
        <taxon>Cytophagia</taxon>
        <taxon>Cytophagales</taxon>
        <taxon>Cyclobacteriaceae</taxon>
        <taxon>Aquiflexum</taxon>
    </lineage>
</organism>
<dbReference type="InterPro" id="IPR021255">
    <property type="entry name" value="DUF2807"/>
</dbReference>
<dbReference type="Proteomes" id="UP000192333">
    <property type="component" value="Chromosome I"/>
</dbReference>
<keyword evidence="1" id="KW-0732">Signal</keyword>
<dbReference type="EMBL" id="LT838813">
    <property type="protein sequence ID" value="SMD42471.1"/>
    <property type="molecule type" value="Genomic_DNA"/>
</dbReference>
<feature type="signal peptide" evidence="1">
    <location>
        <begin position="1"/>
        <end position="19"/>
    </location>
</feature>
<feature type="domain" description="Putative auto-transporter adhesin head GIN" evidence="2">
    <location>
        <begin position="37"/>
        <end position="218"/>
    </location>
</feature>
<dbReference type="RefSeq" id="WP_157370074.1">
    <property type="nucleotide sequence ID" value="NZ_LT838813.1"/>
</dbReference>
<dbReference type="PROSITE" id="PS51257">
    <property type="entry name" value="PROKAR_LIPOPROTEIN"/>
    <property type="match status" value="1"/>
</dbReference>
<dbReference type="Gene3D" id="2.160.20.120">
    <property type="match status" value="1"/>
</dbReference>
<dbReference type="STRING" id="758820.SAMN00777080_1023"/>
<dbReference type="Pfam" id="PF10988">
    <property type="entry name" value="DUF2807"/>
    <property type="match status" value="1"/>
</dbReference>
<protein>
    <submittedName>
        <fullName evidence="3">Putative auto-transporter adhesin, head GIN domain</fullName>
    </submittedName>
</protein>
<evidence type="ECO:0000313" key="4">
    <source>
        <dbReference type="Proteomes" id="UP000192333"/>
    </source>
</evidence>
<reference evidence="4" key="1">
    <citation type="submission" date="2017-04" db="EMBL/GenBank/DDBJ databases">
        <authorList>
            <person name="Varghese N."/>
            <person name="Submissions S."/>
        </authorList>
    </citation>
    <scope>NUCLEOTIDE SEQUENCE [LARGE SCALE GENOMIC DNA]</scope>
    <source>
        <strain evidence="4">DSM 16537</strain>
    </source>
</reference>
<evidence type="ECO:0000313" key="3">
    <source>
        <dbReference type="EMBL" id="SMD42471.1"/>
    </source>
</evidence>
<dbReference type="PANTHER" id="PTHR39200:SF1">
    <property type="entry name" value="AUTO-TRANSPORTER ADHESIN HEAD GIN DOMAIN-CONTAINING PROTEIN-RELATED"/>
    <property type="match status" value="1"/>
</dbReference>
<accession>A0A1W2H0R9</accession>
<evidence type="ECO:0000256" key="1">
    <source>
        <dbReference type="SAM" id="SignalP"/>
    </source>
</evidence>
<gene>
    <name evidence="3" type="ORF">SAMN00777080_1023</name>
</gene>
<sequence>MKIKSILSLLLLMGIIASCNVGINNYTETVEIEGVKRLKLSGVFNVTISQYDQESLEISGSEDLVKKLIVKQTGDLLELTLREKDQGGFLKNNSVQVNLVIADLTELKFEGAGNIRTSEILTLENLRISGNGVGNIQLEIAAESVDSRLNFVGNMELKGETDEFKLVNEGIGNIDASQFTAQRVDLVSSGIGAVSVHCEDELSIRVDGIGSVSYTGNPTVISEKISGLGKINRN</sequence>
<name>A0A1W2H0R9_9BACT</name>
<keyword evidence="4" id="KW-1185">Reference proteome</keyword>
<dbReference type="OrthoDB" id="947409at2"/>
<evidence type="ECO:0000259" key="2">
    <source>
        <dbReference type="Pfam" id="PF10988"/>
    </source>
</evidence>